<sequence>MDKVIDIEERIPSMREKRRRKTNKKFIFIIAVFCIALLVLLYFQSPLSKVGAIEIHGAELYDDQFYFEKSGVPLGSPYWGFDTKEIEKELLKIEGVSKVSVSRKLFRDIEISITEWKMVAYMENSGKFDLLLENGELISSDNNYPNVPILNHLDKPDIRKKLTHQLMKMDKDVLHLISEIIYTGTEEYPDTITAYMDDGYEVHAIIPTFAEKMDYYPEITSQLEGMEKGIIDMEVGTYFSPFNKVYGIEKELEMEGNGEGEGDVDGEENE</sequence>
<comment type="subcellular location">
    <subcellularLocation>
        <location evidence="8">Cell membrane</location>
        <topology evidence="8">Single-pass type II membrane protein</topology>
    </subcellularLocation>
    <subcellularLocation>
        <location evidence="1">Membrane</location>
    </subcellularLocation>
    <text evidence="8">Localizes to the division septum.</text>
</comment>
<reference evidence="10 11" key="1">
    <citation type="submission" date="2023-06" db="EMBL/GenBank/DDBJ databases">
        <title>Sporosarcina sp. nov., isolated from Korean traditional fermented seafood 'Jeotgal'.</title>
        <authorList>
            <person name="Yang A.I."/>
            <person name="Shin N.-R."/>
        </authorList>
    </citation>
    <scope>NUCLEOTIDE SEQUENCE [LARGE SCALE GENOMIC DNA]</scope>
    <source>
        <strain evidence="10 11">KCTC43456</strain>
    </source>
</reference>
<evidence type="ECO:0000256" key="5">
    <source>
        <dbReference type="ARBA" id="ARBA00022989"/>
    </source>
</evidence>
<dbReference type="AlphaFoldDB" id="A0AAW9A3T1"/>
<dbReference type="Pfam" id="PF08478">
    <property type="entry name" value="POTRA_1"/>
    <property type="match status" value="1"/>
</dbReference>
<comment type="similarity">
    <text evidence="8">Belongs to the FtsQ/DivIB family. DivIB subfamily.</text>
</comment>
<dbReference type="GO" id="GO:0032153">
    <property type="term" value="C:cell division site"/>
    <property type="evidence" value="ECO:0007669"/>
    <property type="project" value="UniProtKB-UniRule"/>
</dbReference>
<comment type="caution">
    <text evidence="10">The sequence shown here is derived from an EMBL/GenBank/DDBJ whole genome shotgun (WGS) entry which is preliminary data.</text>
</comment>
<dbReference type="PROSITE" id="PS51779">
    <property type="entry name" value="POTRA"/>
    <property type="match status" value="1"/>
</dbReference>
<proteinExistence type="inferred from homology"/>
<keyword evidence="2 8" id="KW-1003">Cell membrane</keyword>
<dbReference type="InterPro" id="IPR013685">
    <property type="entry name" value="POTRA_FtsQ_type"/>
</dbReference>
<keyword evidence="4 8" id="KW-0812">Transmembrane</keyword>
<dbReference type="GO" id="GO:0005886">
    <property type="term" value="C:plasma membrane"/>
    <property type="evidence" value="ECO:0007669"/>
    <property type="project" value="UniProtKB-SubCell"/>
</dbReference>
<evidence type="ECO:0000259" key="9">
    <source>
        <dbReference type="PROSITE" id="PS51779"/>
    </source>
</evidence>
<evidence type="ECO:0000256" key="4">
    <source>
        <dbReference type="ARBA" id="ARBA00022692"/>
    </source>
</evidence>
<name>A0AAW9A3T1_9BACL</name>
<keyword evidence="3 8" id="KW-0132">Cell division</keyword>
<evidence type="ECO:0000256" key="8">
    <source>
        <dbReference type="HAMAP-Rule" id="MF_00912"/>
    </source>
</evidence>
<dbReference type="PANTHER" id="PTHR37820:SF1">
    <property type="entry name" value="CELL DIVISION PROTEIN FTSQ"/>
    <property type="match status" value="1"/>
</dbReference>
<dbReference type="RefSeq" id="WP_283731657.1">
    <property type="nucleotide sequence ID" value="NZ_CP125968.1"/>
</dbReference>
<keyword evidence="11" id="KW-1185">Reference proteome</keyword>
<dbReference type="InterPro" id="IPR034746">
    <property type="entry name" value="POTRA"/>
</dbReference>
<evidence type="ECO:0000256" key="6">
    <source>
        <dbReference type="ARBA" id="ARBA00023136"/>
    </source>
</evidence>
<evidence type="ECO:0000313" key="10">
    <source>
        <dbReference type="EMBL" id="MDW0115816.1"/>
    </source>
</evidence>
<evidence type="ECO:0000256" key="7">
    <source>
        <dbReference type="ARBA" id="ARBA00023306"/>
    </source>
</evidence>
<feature type="domain" description="POTRA" evidence="9">
    <location>
        <begin position="48"/>
        <end position="116"/>
    </location>
</feature>
<accession>A0AAW9A3T1</accession>
<dbReference type="InterPro" id="IPR050487">
    <property type="entry name" value="FtsQ_DivIB"/>
</dbReference>
<dbReference type="HAMAP" id="MF_00912">
    <property type="entry name" value="DivIB"/>
    <property type="match status" value="1"/>
</dbReference>
<dbReference type="PANTHER" id="PTHR37820">
    <property type="entry name" value="CELL DIVISION PROTEIN DIVIB"/>
    <property type="match status" value="1"/>
</dbReference>
<dbReference type="GO" id="GO:0043093">
    <property type="term" value="P:FtsZ-dependent cytokinesis"/>
    <property type="evidence" value="ECO:0007669"/>
    <property type="project" value="UniProtKB-UniRule"/>
</dbReference>
<dbReference type="Gene3D" id="3.40.50.10960">
    <property type="match status" value="1"/>
</dbReference>
<dbReference type="InterPro" id="IPR026580">
    <property type="entry name" value="DivIB"/>
</dbReference>
<dbReference type="Proteomes" id="UP001271648">
    <property type="component" value="Unassembled WGS sequence"/>
</dbReference>
<protein>
    <recommendedName>
        <fullName evidence="8">Cell division protein DivIB</fullName>
    </recommendedName>
</protein>
<comment type="function">
    <text evidence="8">Cell division protein that may be involved in stabilizing or promoting the assembly of the division complex.</text>
</comment>
<dbReference type="Pfam" id="PF03799">
    <property type="entry name" value="FtsQ_DivIB_C"/>
    <property type="match status" value="1"/>
</dbReference>
<dbReference type="EMBL" id="JAUBDJ010000001">
    <property type="protein sequence ID" value="MDW0115816.1"/>
    <property type="molecule type" value="Genomic_DNA"/>
</dbReference>
<evidence type="ECO:0000256" key="2">
    <source>
        <dbReference type="ARBA" id="ARBA00022475"/>
    </source>
</evidence>
<keyword evidence="7 8" id="KW-0131">Cell cycle</keyword>
<evidence type="ECO:0000256" key="1">
    <source>
        <dbReference type="ARBA" id="ARBA00004370"/>
    </source>
</evidence>
<keyword evidence="6 8" id="KW-0472">Membrane</keyword>
<evidence type="ECO:0000256" key="3">
    <source>
        <dbReference type="ARBA" id="ARBA00022618"/>
    </source>
</evidence>
<organism evidence="10 11">
    <name type="scientific">Sporosarcina thermotolerans</name>
    <dbReference type="NCBI Taxonomy" id="633404"/>
    <lineage>
        <taxon>Bacteria</taxon>
        <taxon>Bacillati</taxon>
        <taxon>Bacillota</taxon>
        <taxon>Bacilli</taxon>
        <taxon>Bacillales</taxon>
        <taxon>Caryophanaceae</taxon>
        <taxon>Sporosarcina</taxon>
    </lineage>
</organism>
<dbReference type="InterPro" id="IPR005548">
    <property type="entry name" value="Cell_div_FtsQ/DivIB_C"/>
</dbReference>
<evidence type="ECO:0000313" key="11">
    <source>
        <dbReference type="Proteomes" id="UP001271648"/>
    </source>
</evidence>
<feature type="transmembrane region" description="Helical" evidence="8">
    <location>
        <begin position="26"/>
        <end position="43"/>
    </location>
</feature>
<keyword evidence="5 8" id="KW-1133">Transmembrane helix</keyword>
<gene>
    <name evidence="8" type="primary">divIB</name>
    <name evidence="10" type="ORF">QTL97_02530</name>
</gene>